<feature type="domain" description="PPIase cyclophilin-type" evidence="9">
    <location>
        <begin position="73"/>
        <end position="233"/>
    </location>
</feature>
<name>A0A3A8QPS7_9BACT</name>
<evidence type="ECO:0000313" key="11">
    <source>
        <dbReference type="Proteomes" id="UP000267003"/>
    </source>
</evidence>
<evidence type="ECO:0000256" key="7">
    <source>
        <dbReference type="RuleBase" id="RU363019"/>
    </source>
</evidence>
<evidence type="ECO:0000256" key="8">
    <source>
        <dbReference type="SAM" id="MobiDB-lite"/>
    </source>
</evidence>
<dbReference type="InterPro" id="IPR002130">
    <property type="entry name" value="Cyclophilin-type_PPIase_dom"/>
</dbReference>
<dbReference type="PANTHER" id="PTHR45625">
    <property type="entry name" value="PEPTIDYL-PROLYL CIS-TRANS ISOMERASE-RELATED"/>
    <property type="match status" value="1"/>
</dbReference>
<organism evidence="10 11">
    <name type="scientific">Corallococcus aberystwythensis</name>
    <dbReference type="NCBI Taxonomy" id="2316722"/>
    <lineage>
        <taxon>Bacteria</taxon>
        <taxon>Pseudomonadati</taxon>
        <taxon>Myxococcota</taxon>
        <taxon>Myxococcia</taxon>
        <taxon>Myxococcales</taxon>
        <taxon>Cystobacterineae</taxon>
        <taxon>Myxococcaceae</taxon>
        <taxon>Corallococcus</taxon>
    </lineage>
</organism>
<keyword evidence="4" id="KW-0963">Cytoplasm</keyword>
<keyword evidence="11" id="KW-1185">Reference proteome</keyword>
<dbReference type="EMBL" id="RAWK01000078">
    <property type="protein sequence ID" value="RKH66842.1"/>
    <property type="molecule type" value="Genomic_DNA"/>
</dbReference>
<dbReference type="InterPro" id="IPR044666">
    <property type="entry name" value="Cyclophilin_A-like"/>
</dbReference>
<keyword evidence="6 7" id="KW-0413">Isomerase</keyword>
<dbReference type="AlphaFoldDB" id="A0A3A8QPS7"/>
<evidence type="ECO:0000256" key="3">
    <source>
        <dbReference type="ARBA" id="ARBA00007365"/>
    </source>
</evidence>
<evidence type="ECO:0000256" key="2">
    <source>
        <dbReference type="ARBA" id="ARBA00004496"/>
    </source>
</evidence>
<evidence type="ECO:0000256" key="6">
    <source>
        <dbReference type="ARBA" id="ARBA00023235"/>
    </source>
</evidence>
<comment type="subcellular location">
    <subcellularLocation>
        <location evidence="2">Cytoplasm</location>
    </subcellularLocation>
</comment>
<evidence type="ECO:0000256" key="4">
    <source>
        <dbReference type="ARBA" id="ARBA00022490"/>
    </source>
</evidence>
<dbReference type="GO" id="GO:0006457">
    <property type="term" value="P:protein folding"/>
    <property type="evidence" value="ECO:0007669"/>
    <property type="project" value="InterPro"/>
</dbReference>
<dbReference type="PANTHER" id="PTHR45625:SF4">
    <property type="entry name" value="PEPTIDYLPROLYL ISOMERASE DOMAIN AND WD REPEAT-CONTAINING PROTEIN 1"/>
    <property type="match status" value="1"/>
</dbReference>
<dbReference type="Gene3D" id="2.40.100.10">
    <property type="entry name" value="Cyclophilin-like"/>
    <property type="match status" value="1"/>
</dbReference>
<dbReference type="PRINTS" id="PR00153">
    <property type="entry name" value="CSAPPISMRASE"/>
</dbReference>
<comment type="catalytic activity">
    <reaction evidence="7">
        <text>[protein]-peptidylproline (omega=180) = [protein]-peptidylproline (omega=0)</text>
        <dbReference type="Rhea" id="RHEA:16237"/>
        <dbReference type="Rhea" id="RHEA-COMP:10747"/>
        <dbReference type="Rhea" id="RHEA-COMP:10748"/>
        <dbReference type="ChEBI" id="CHEBI:83833"/>
        <dbReference type="ChEBI" id="CHEBI:83834"/>
        <dbReference type="EC" id="5.2.1.8"/>
    </reaction>
</comment>
<comment type="function">
    <text evidence="1 7">PPIases accelerate the folding of proteins. It catalyzes the cis-trans isomerization of proline imidic peptide bonds in oligopeptides.</text>
</comment>
<comment type="caution">
    <text evidence="10">The sequence shown here is derived from an EMBL/GenBank/DDBJ whole genome shotgun (WGS) entry which is preliminary data.</text>
</comment>
<feature type="compositionally biased region" description="Low complexity" evidence="8">
    <location>
        <begin position="25"/>
        <end position="42"/>
    </location>
</feature>
<dbReference type="InterPro" id="IPR029000">
    <property type="entry name" value="Cyclophilin-like_dom_sf"/>
</dbReference>
<dbReference type="RefSeq" id="WP_120556029.1">
    <property type="nucleotide sequence ID" value="NZ_RAWK01000078.1"/>
</dbReference>
<dbReference type="FunFam" id="2.40.100.10:FF:000028">
    <property type="entry name" value="Peptidyl-prolyl cis-trans isomerase"/>
    <property type="match status" value="1"/>
</dbReference>
<accession>A0A3A8QPS7</accession>
<evidence type="ECO:0000256" key="1">
    <source>
        <dbReference type="ARBA" id="ARBA00002388"/>
    </source>
</evidence>
<dbReference type="OrthoDB" id="9807797at2"/>
<dbReference type="EC" id="5.2.1.8" evidence="7"/>
<evidence type="ECO:0000256" key="5">
    <source>
        <dbReference type="ARBA" id="ARBA00023110"/>
    </source>
</evidence>
<protein>
    <recommendedName>
        <fullName evidence="7">Peptidyl-prolyl cis-trans isomerase</fullName>
        <shortName evidence="7">PPIase</shortName>
        <ecNumber evidence="7">5.2.1.8</ecNumber>
    </recommendedName>
</protein>
<dbReference type="InterPro" id="IPR020892">
    <property type="entry name" value="Cyclophilin-type_PPIase_CS"/>
</dbReference>
<comment type="similarity">
    <text evidence="3 7">Belongs to the cyclophilin-type PPIase family.</text>
</comment>
<evidence type="ECO:0000259" key="9">
    <source>
        <dbReference type="PROSITE" id="PS50072"/>
    </source>
</evidence>
<sequence>MRTRFLTAGLLCLALTACSKDKEQPPAAKAPAAQQPSNSQAATRTVSLQTDAASAKGFQKKALEGQDLWATMETNQGTIVLKLFSKDAPKTVANFVGLASGEQPWINPQSGGREEGKPLYDGVIFHRVIPDFMIQGGDPTGTGRGDPGYRFEDEFKSNRDFDKKGLLAMANAGPGTNGSQFFITTSTPQFLKGRHTIFGEVVKGYDVVEKIANTPRNRQDRPDTNMVIQHITISDAQP</sequence>
<proteinExistence type="inferred from homology"/>
<dbReference type="SUPFAM" id="SSF50891">
    <property type="entry name" value="Cyclophilin-like"/>
    <property type="match status" value="1"/>
</dbReference>
<dbReference type="CDD" id="cd00317">
    <property type="entry name" value="cyclophilin"/>
    <property type="match status" value="1"/>
</dbReference>
<dbReference type="GO" id="GO:0005737">
    <property type="term" value="C:cytoplasm"/>
    <property type="evidence" value="ECO:0007669"/>
    <property type="project" value="UniProtKB-SubCell"/>
</dbReference>
<dbReference type="PROSITE" id="PS50072">
    <property type="entry name" value="CSA_PPIASE_2"/>
    <property type="match status" value="1"/>
</dbReference>
<evidence type="ECO:0000313" key="10">
    <source>
        <dbReference type="EMBL" id="RKH66842.1"/>
    </source>
</evidence>
<gene>
    <name evidence="10" type="ORF">D7W81_14845</name>
</gene>
<dbReference type="Pfam" id="PF00160">
    <property type="entry name" value="Pro_isomerase"/>
    <property type="match status" value="1"/>
</dbReference>
<reference evidence="11" key="1">
    <citation type="submission" date="2018-09" db="EMBL/GenBank/DDBJ databases">
        <authorList>
            <person name="Livingstone P.G."/>
            <person name="Whitworth D.E."/>
        </authorList>
    </citation>
    <scope>NUCLEOTIDE SEQUENCE [LARGE SCALE GENOMIC DNA]</scope>
    <source>
        <strain evidence="11">AB050A</strain>
    </source>
</reference>
<dbReference type="Proteomes" id="UP000267003">
    <property type="component" value="Unassembled WGS sequence"/>
</dbReference>
<keyword evidence="5 7" id="KW-0697">Rotamase</keyword>
<dbReference type="PROSITE" id="PS00170">
    <property type="entry name" value="CSA_PPIASE_1"/>
    <property type="match status" value="1"/>
</dbReference>
<feature type="region of interest" description="Disordered" evidence="8">
    <location>
        <begin position="25"/>
        <end position="48"/>
    </location>
</feature>
<dbReference type="PROSITE" id="PS51257">
    <property type="entry name" value="PROKAR_LIPOPROTEIN"/>
    <property type="match status" value="1"/>
</dbReference>
<dbReference type="GO" id="GO:0003755">
    <property type="term" value="F:peptidyl-prolyl cis-trans isomerase activity"/>
    <property type="evidence" value="ECO:0007669"/>
    <property type="project" value="UniProtKB-UniRule"/>
</dbReference>